<accession>A0A9E6ZJU4</accession>
<protein>
    <recommendedName>
        <fullName evidence="3">Sporulation protein YabP</fullName>
    </recommendedName>
</protein>
<dbReference type="InterPro" id="IPR022476">
    <property type="entry name" value="Spore_YabP/YqfC"/>
</dbReference>
<evidence type="ECO:0008006" key="3">
    <source>
        <dbReference type="Google" id="ProtNLM"/>
    </source>
</evidence>
<dbReference type="InterPro" id="IPR012504">
    <property type="entry name" value="Spore_YabP"/>
</dbReference>
<organism evidence="1 2">
    <name type="scientific">Alicyclobacillus acidoterrestris (strain ATCC 49025 / DSM 3922 / CIP 106132 / NCIMB 13137 / GD3B)</name>
    <dbReference type="NCBI Taxonomy" id="1356854"/>
    <lineage>
        <taxon>Bacteria</taxon>
        <taxon>Bacillati</taxon>
        <taxon>Bacillota</taxon>
        <taxon>Bacilli</taxon>
        <taxon>Bacillales</taxon>
        <taxon>Alicyclobacillaceae</taxon>
        <taxon>Alicyclobacillus</taxon>
    </lineage>
</organism>
<dbReference type="InterPro" id="IPR038705">
    <property type="entry name" value="YabP_sf"/>
</dbReference>
<dbReference type="EMBL" id="CP080467">
    <property type="protein sequence ID" value="UNO50718.1"/>
    <property type="molecule type" value="Genomic_DNA"/>
</dbReference>
<dbReference type="KEGG" id="aaco:K1I37_01390"/>
<proteinExistence type="predicted"/>
<evidence type="ECO:0000313" key="1">
    <source>
        <dbReference type="EMBL" id="UNO50718.1"/>
    </source>
</evidence>
<dbReference type="RefSeq" id="WP_040440652.1">
    <property type="nucleotide sequence ID" value="NZ_AURB01000001.1"/>
</dbReference>
<reference evidence="2" key="1">
    <citation type="journal article" date="2022" name="G3 (Bethesda)">
        <title>Unveiling the complete genome sequence of Alicyclobacillus acidoterrestris DSM 3922T, a taint-producing strain.</title>
        <authorList>
            <person name="Leonardo I.C."/>
            <person name="Barreto Crespo M.T."/>
            <person name="Gaspar F.B."/>
        </authorList>
    </citation>
    <scope>NUCLEOTIDE SEQUENCE [LARGE SCALE GENOMIC DNA]</scope>
    <source>
        <strain evidence="2">DSM 3922</strain>
    </source>
</reference>
<dbReference type="AlphaFoldDB" id="A0A9E6ZJU4"/>
<dbReference type="GO" id="GO:0030435">
    <property type="term" value="P:sporulation resulting in formation of a cellular spore"/>
    <property type="evidence" value="ECO:0007669"/>
    <property type="project" value="InterPro"/>
</dbReference>
<dbReference type="Gene3D" id="2.60.40.2000">
    <property type="match status" value="1"/>
</dbReference>
<name>A0A9E6ZJU4_ALIAG</name>
<sequence length="92" mass="10189">MGVLGLSAQDAHHVRLIGRTALEITGVERVSSFDVNAFELVTTLGNLYIEGESLHMKQFDVESGLVRIEGNISALQYADDSKRKGFARRLLR</sequence>
<evidence type="ECO:0000313" key="2">
    <source>
        <dbReference type="Proteomes" id="UP000829401"/>
    </source>
</evidence>
<dbReference type="Pfam" id="PF07873">
    <property type="entry name" value="YabP"/>
    <property type="match status" value="1"/>
</dbReference>
<dbReference type="PIRSF" id="PIRSF011576">
    <property type="entry name" value="YabP"/>
    <property type="match status" value="1"/>
</dbReference>
<keyword evidence="2" id="KW-1185">Reference proteome</keyword>
<gene>
    <name evidence="1" type="ORF">K1I37_01390</name>
</gene>
<dbReference type="Proteomes" id="UP000829401">
    <property type="component" value="Chromosome"/>
</dbReference>